<keyword evidence="1" id="KW-0472">Membrane</keyword>
<dbReference type="InterPro" id="IPR043426">
    <property type="entry name" value="MltB-like"/>
</dbReference>
<dbReference type="PANTHER" id="PTHR30163">
    <property type="entry name" value="MEMBRANE-BOUND LYTIC MUREIN TRANSGLYCOSYLASE B"/>
    <property type="match status" value="1"/>
</dbReference>
<evidence type="ECO:0000259" key="2">
    <source>
        <dbReference type="Pfam" id="PF13406"/>
    </source>
</evidence>
<evidence type="ECO:0000313" key="3">
    <source>
        <dbReference type="EMBL" id="GAA3945494.1"/>
    </source>
</evidence>
<protein>
    <submittedName>
        <fullName evidence="3">Lytic murein transglycosylase B</fullName>
    </submittedName>
</protein>
<dbReference type="NCBIfam" id="TIGR02282">
    <property type="entry name" value="MltB"/>
    <property type="match status" value="1"/>
</dbReference>
<dbReference type="Proteomes" id="UP001501337">
    <property type="component" value="Unassembled WGS sequence"/>
</dbReference>
<dbReference type="CDD" id="cd13399">
    <property type="entry name" value="Slt35-like"/>
    <property type="match status" value="1"/>
</dbReference>
<dbReference type="RefSeq" id="WP_344802158.1">
    <property type="nucleotide sequence ID" value="NZ_BAABBO010000001.1"/>
</dbReference>
<evidence type="ECO:0000313" key="4">
    <source>
        <dbReference type="Proteomes" id="UP001501337"/>
    </source>
</evidence>
<comment type="caution">
    <text evidence="3">The sequence shown here is derived from an EMBL/GenBank/DDBJ whole genome shotgun (WGS) entry which is preliminary data.</text>
</comment>
<dbReference type="Pfam" id="PF13406">
    <property type="entry name" value="SLT_2"/>
    <property type="match status" value="1"/>
</dbReference>
<dbReference type="Gene3D" id="1.10.8.350">
    <property type="entry name" value="Bacterial muramidase"/>
    <property type="match status" value="1"/>
</dbReference>
<dbReference type="Gene3D" id="1.10.530.10">
    <property type="match status" value="1"/>
</dbReference>
<dbReference type="EMBL" id="BAABBO010000001">
    <property type="protein sequence ID" value="GAA3945494.1"/>
    <property type="molecule type" value="Genomic_DNA"/>
</dbReference>
<reference evidence="4" key="1">
    <citation type="journal article" date="2019" name="Int. J. Syst. Evol. Microbiol.">
        <title>The Global Catalogue of Microorganisms (GCM) 10K type strain sequencing project: providing services to taxonomists for standard genome sequencing and annotation.</title>
        <authorList>
            <consortium name="The Broad Institute Genomics Platform"/>
            <consortium name="The Broad Institute Genome Sequencing Center for Infectious Disease"/>
            <person name="Wu L."/>
            <person name="Ma J."/>
        </authorList>
    </citation>
    <scope>NUCLEOTIDE SEQUENCE [LARGE SCALE GENOMIC DNA]</scope>
    <source>
        <strain evidence="4">JCM 17555</strain>
    </source>
</reference>
<dbReference type="InterPro" id="IPR011757">
    <property type="entry name" value="Lytic_transglycosylase_MltB"/>
</dbReference>
<keyword evidence="1" id="KW-1133">Transmembrane helix</keyword>
<dbReference type="PANTHER" id="PTHR30163:SF9">
    <property type="entry name" value="MEMBRANE-BOUND LYTIC MUREIN TRANSGLYCOSYLASE B"/>
    <property type="match status" value="1"/>
</dbReference>
<gene>
    <name evidence="3" type="primary">mltB</name>
    <name evidence="3" type="ORF">GCM10022278_00850</name>
</gene>
<name>A0ABP7NII5_9GAMM</name>
<feature type="transmembrane region" description="Helical" evidence="1">
    <location>
        <begin position="21"/>
        <end position="39"/>
    </location>
</feature>
<keyword evidence="1" id="KW-0812">Transmembrane</keyword>
<sequence length="354" mass="39704">MTACLSDKNNIQLTRTPSLRIAGLLAGVMLSVLPVQGFADETTRQAAVPEMINYGKHEAVAGFIDRMVEQHGFDRPYLQGLFDDASKQQSIIDAISRPAEKMLTWGEYRKIFLTEKRISGGKKFMEEHKDTLERAEKEFGVPKEIIAAIIGVETSYGQIMGRYRVVDALSTLSFDYPARSKFFSKELEELLLLSREQKFDPMALKGSYAGAMGYGQFIPSSYRAYAVDFDGDDTADILNNVEDAIGSVANYFKRHGWKTDEPVAFPVDVKEPVPAELLPENRKPAQKLADVAKVGVKAPDSIAKDAPVRLVRYENTDAIEHWLVTHNFYVITRYNHSDRYAMAVYQLSRELAGA</sequence>
<dbReference type="SUPFAM" id="SSF53955">
    <property type="entry name" value="Lysozyme-like"/>
    <property type="match status" value="1"/>
</dbReference>
<organism evidence="3 4">
    <name type="scientific">Allohahella marinimesophila</name>
    <dbReference type="NCBI Taxonomy" id="1054972"/>
    <lineage>
        <taxon>Bacteria</taxon>
        <taxon>Pseudomonadati</taxon>
        <taxon>Pseudomonadota</taxon>
        <taxon>Gammaproteobacteria</taxon>
        <taxon>Oceanospirillales</taxon>
        <taxon>Hahellaceae</taxon>
        <taxon>Allohahella</taxon>
    </lineage>
</organism>
<feature type="domain" description="Transglycosylase SLT" evidence="2">
    <location>
        <begin position="57"/>
        <end position="348"/>
    </location>
</feature>
<keyword evidence="4" id="KW-1185">Reference proteome</keyword>
<proteinExistence type="predicted"/>
<dbReference type="InterPro" id="IPR031304">
    <property type="entry name" value="SLT_2"/>
</dbReference>
<dbReference type="InterPro" id="IPR023346">
    <property type="entry name" value="Lysozyme-like_dom_sf"/>
</dbReference>
<accession>A0ABP7NII5</accession>
<evidence type="ECO:0000256" key="1">
    <source>
        <dbReference type="SAM" id="Phobius"/>
    </source>
</evidence>